<dbReference type="PANTHER" id="PTHR43268:SF3">
    <property type="entry name" value="RHODANESE-LIKE DOMAIN-CONTAINING PROTEIN 7-RELATED"/>
    <property type="match status" value="1"/>
</dbReference>
<evidence type="ECO:0000313" key="4">
    <source>
        <dbReference type="Proteomes" id="UP000257131"/>
    </source>
</evidence>
<dbReference type="NCBIfam" id="NF001136">
    <property type="entry name" value="PRK00142.1-4"/>
    <property type="match status" value="1"/>
</dbReference>
<dbReference type="Gene3D" id="3.30.70.100">
    <property type="match status" value="1"/>
</dbReference>
<keyword evidence="3" id="KW-0808">Transferase</keyword>
<dbReference type="GO" id="GO:0006400">
    <property type="term" value="P:tRNA modification"/>
    <property type="evidence" value="ECO:0007669"/>
    <property type="project" value="UniProtKB-UniRule"/>
</dbReference>
<dbReference type="RefSeq" id="WP_115981937.1">
    <property type="nucleotide sequence ID" value="NZ_QOHR01000039.1"/>
</dbReference>
<comment type="catalytic activity">
    <reaction evidence="1">
        <text>uridine(34) in tRNA + AH2 + O2 = 5-hydroxyuridine(34) in tRNA + A + H2O</text>
        <dbReference type="Rhea" id="RHEA:64224"/>
        <dbReference type="Rhea" id="RHEA-COMP:11727"/>
        <dbReference type="Rhea" id="RHEA-COMP:13381"/>
        <dbReference type="ChEBI" id="CHEBI:13193"/>
        <dbReference type="ChEBI" id="CHEBI:15377"/>
        <dbReference type="ChEBI" id="CHEBI:15379"/>
        <dbReference type="ChEBI" id="CHEBI:17499"/>
        <dbReference type="ChEBI" id="CHEBI:65315"/>
        <dbReference type="ChEBI" id="CHEBI:136877"/>
    </reaction>
</comment>
<dbReference type="Gene3D" id="3.40.250.10">
    <property type="entry name" value="Rhodanese-like domain"/>
    <property type="match status" value="1"/>
</dbReference>
<comment type="caution">
    <text evidence="3">The sequence shown here is derived from an EMBL/GenBank/DDBJ whole genome shotgun (WGS) entry which is preliminary data.</text>
</comment>
<dbReference type="OrthoDB" id="9778326at2"/>
<evidence type="ECO:0000259" key="2">
    <source>
        <dbReference type="PROSITE" id="PS50206"/>
    </source>
</evidence>
<dbReference type="Pfam" id="PF17773">
    <property type="entry name" value="UPF0176_N"/>
    <property type="match status" value="1"/>
</dbReference>
<keyword evidence="1" id="KW-0560">Oxidoreductase</keyword>
<dbReference type="SMART" id="SM00450">
    <property type="entry name" value="RHOD"/>
    <property type="match status" value="1"/>
</dbReference>
<dbReference type="SUPFAM" id="SSF52821">
    <property type="entry name" value="Rhodanese/Cell cycle control phosphatase"/>
    <property type="match status" value="1"/>
</dbReference>
<dbReference type="InterPro" id="IPR036873">
    <property type="entry name" value="Rhodanese-like_dom_sf"/>
</dbReference>
<dbReference type="GO" id="GO:0016705">
    <property type="term" value="F:oxidoreductase activity, acting on paired donors, with incorporation or reduction of molecular oxygen"/>
    <property type="evidence" value="ECO:0007669"/>
    <property type="project" value="UniProtKB-UniRule"/>
</dbReference>
<dbReference type="GO" id="GO:0016740">
    <property type="term" value="F:transferase activity"/>
    <property type="evidence" value="ECO:0007669"/>
    <property type="project" value="UniProtKB-KW"/>
</dbReference>
<protein>
    <recommendedName>
        <fullName evidence="1">tRNA uridine(34) hydroxylase</fullName>
        <ecNumber evidence="1">1.14.-.-</ecNumber>
    </recommendedName>
    <alternativeName>
        <fullName evidence="1">tRNA hydroxylation protein O</fullName>
    </alternativeName>
</protein>
<comment type="function">
    <text evidence="1">Catalyzes oxygen-dependent 5-hydroxyuridine (ho5U) modification at position 34 in tRNAs.</text>
</comment>
<proteinExistence type="inferred from homology"/>
<dbReference type="CDD" id="cd01518">
    <property type="entry name" value="RHOD_YceA"/>
    <property type="match status" value="1"/>
</dbReference>
<dbReference type="HAMAP" id="MF_00469">
    <property type="entry name" value="TrhO"/>
    <property type="match status" value="1"/>
</dbReference>
<gene>
    <name evidence="1" type="primary">trhO</name>
    <name evidence="3" type="ORF">DRV84_14345</name>
</gene>
<keyword evidence="4" id="KW-1185">Reference proteome</keyword>
<dbReference type="EC" id="1.14.-.-" evidence="1"/>
<dbReference type="InterPro" id="IPR020936">
    <property type="entry name" value="TrhO"/>
</dbReference>
<dbReference type="PANTHER" id="PTHR43268">
    <property type="entry name" value="THIOSULFATE SULFURTRANSFERASE/RHODANESE-LIKE DOMAIN-CONTAINING PROTEIN 2"/>
    <property type="match status" value="1"/>
</dbReference>
<keyword evidence="1" id="KW-0819">tRNA processing</keyword>
<dbReference type="AlphaFoldDB" id="A0A3D9BKI7"/>
<feature type="domain" description="Rhodanese" evidence="2">
    <location>
        <begin position="121"/>
        <end position="215"/>
    </location>
</feature>
<name>A0A3D9BKI7_9RHOB</name>
<evidence type="ECO:0000256" key="1">
    <source>
        <dbReference type="HAMAP-Rule" id="MF_00469"/>
    </source>
</evidence>
<reference evidence="3 4" key="1">
    <citation type="journal article" date="2017" name="Int. J. Syst. Evol. Microbiol.">
        <title>Rhodosalinus sediminis gen. nov., sp. nov., isolated from marine saltern.</title>
        <authorList>
            <person name="Guo L.Y."/>
            <person name="Ling S.K."/>
            <person name="Li C.M."/>
            <person name="Chen G.J."/>
            <person name="Du Z.J."/>
        </authorList>
    </citation>
    <scope>NUCLEOTIDE SEQUENCE [LARGE SCALE GENOMIC DNA]</scope>
    <source>
        <strain evidence="3 4">WDN1C137</strain>
    </source>
</reference>
<organism evidence="3 4">
    <name type="scientific">Rhodosalinus sediminis</name>
    <dbReference type="NCBI Taxonomy" id="1940533"/>
    <lineage>
        <taxon>Bacteria</taxon>
        <taxon>Pseudomonadati</taxon>
        <taxon>Pseudomonadota</taxon>
        <taxon>Alphaproteobacteria</taxon>
        <taxon>Rhodobacterales</taxon>
        <taxon>Paracoccaceae</taxon>
        <taxon>Rhodosalinus</taxon>
    </lineage>
</organism>
<comment type="similarity">
    <text evidence="1">Belongs to the TrhO family.</text>
</comment>
<dbReference type="EMBL" id="QOHR01000039">
    <property type="protein sequence ID" value="REC54043.1"/>
    <property type="molecule type" value="Genomic_DNA"/>
</dbReference>
<dbReference type="Pfam" id="PF00581">
    <property type="entry name" value="Rhodanese"/>
    <property type="match status" value="1"/>
</dbReference>
<dbReference type="InterPro" id="IPR040503">
    <property type="entry name" value="TRHO_N"/>
</dbReference>
<accession>A0A3D9BKI7</accession>
<evidence type="ECO:0000313" key="3">
    <source>
        <dbReference type="EMBL" id="REC54043.1"/>
    </source>
</evidence>
<dbReference type="Proteomes" id="UP000257131">
    <property type="component" value="Unassembled WGS sequence"/>
</dbReference>
<dbReference type="InterPro" id="IPR001763">
    <property type="entry name" value="Rhodanese-like_dom"/>
</dbReference>
<sequence>MQIVARFYRFTPVAAPEALRAEARAAFAAAGVRGTLLIAREGINGTLAGPRAGIDAAMAFLRALPGCADLTWEESTAGAPPFARLKVLVKPEIVTMGAPEADPAAQVGRHLGARDWNALLARPDVTVIDTRNAYEVALGSFEGAVDPGTRRFRDFPAWWAEHGARFGNGPVAMFCTGGIRCEKATSYLLAHGVREVYHLEGGILSYLAEVPEAESRWRGECFVFDERVSVGHGLAPGRAELCHACRRPLRPEDTRHPDHEPGVSCRHCAAETSAADKARYRERQRQMRLAAARGARHLGPLGAT</sequence>
<dbReference type="PROSITE" id="PS50206">
    <property type="entry name" value="RHODANESE_3"/>
    <property type="match status" value="1"/>
</dbReference>